<accession>A0A699XN70</accession>
<sequence length="67" mass="6850">QAEGQTGLDAGDQDKGQAASNPDEIFEGQARPDPGNAGADAHSIPSPVVHAGSDREHMDLDVTDVSP</sequence>
<evidence type="ECO:0000256" key="1">
    <source>
        <dbReference type="SAM" id="MobiDB-lite"/>
    </source>
</evidence>
<organism evidence="2">
    <name type="scientific">Tanacetum cinerariifolium</name>
    <name type="common">Dalmatian daisy</name>
    <name type="synonym">Chrysanthemum cinerariifolium</name>
    <dbReference type="NCBI Taxonomy" id="118510"/>
    <lineage>
        <taxon>Eukaryota</taxon>
        <taxon>Viridiplantae</taxon>
        <taxon>Streptophyta</taxon>
        <taxon>Embryophyta</taxon>
        <taxon>Tracheophyta</taxon>
        <taxon>Spermatophyta</taxon>
        <taxon>Magnoliopsida</taxon>
        <taxon>eudicotyledons</taxon>
        <taxon>Gunneridae</taxon>
        <taxon>Pentapetalae</taxon>
        <taxon>asterids</taxon>
        <taxon>campanulids</taxon>
        <taxon>Asterales</taxon>
        <taxon>Asteraceae</taxon>
        <taxon>Asteroideae</taxon>
        <taxon>Anthemideae</taxon>
        <taxon>Anthemidinae</taxon>
        <taxon>Tanacetum</taxon>
    </lineage>
</organism>
<reference evidence="2" key="1">
    <citation type="journal article" date="2019" name="Sci. Rep.">
        <title>Draft genome of Tanacetum cinerariifolium, the natural source of mosquito coil.</title>
        <authorList>
            <person name="Yamashiro T."/>
            <person name="Shiraishi A."/>
            <person name="Satake H."/>
            <person name="Nakayama K."/>
        </authorList>
    </citation>
    <scope>NUCLEOTIDE SEQUENCE</scope>
</reference>
<comment type="caution">
    <text evidence="2">The sequence shown here is derived from an EMBL/GenBank/DDBJ whole genome shotgun (WGS) entry which is preliminary data.</text>
</comment>
<dbReference type="EMBL" id="BKCJ011888594">
    <property type="protein sequence ID" value="GFD61239.1"/>
    <property type="molecule type" value="Genomic_DNA"/>
</dbReference>
<proteinExistence type="predicted"/>
<feature type="region of interest" description="Disordered" evidence="1">
    <location>
        <begin position="1"/>
        <end position="67"/>
    </location>
</feature>
<feature type="non-terminal residue" evidence="2">
    <location>
        <position position="1"/>
    </location>
</feature>
<evidence type="ECO:0000313" key="2">
    <source>
        <dbReference type="EMBL" id="GFD61239.1"/>
    </source>
</evidence>
<protein>
    <submittedName>
        <fullName evidence="2">Uncharacterized protein</fullName>
    </submittedName>
</protein>
<gene>
    <name evidence="2" type="ORF">Tci_933208</name>
</gene>
<name>A0A699XN70_TANCI</name>
<dbReference type="AlphaFoldDB" id="A0A699XN70"/>